<evidence type="ECO:0000256" key="6">
    <source>
        <dbReference type="ARBA" id="ARBA00022801"/>
    </source>
</evidence>
<evidence type="ECO:0000256" key="9">
    <source>
        <dbReference type="ARBA" id="ARBA00029910"/>
    </source>
</evidence>
<dbReference type="Pfam" id="PF00443">
    <property type="entry name" value="UCH"/>
    <property type="match status" value="1"/>
</dbReference>
<protein>
    <recommendedName>
        <fullName evidence="8">Ubiquitin carboxyl-terminal hydrolase 47</fullName>
        <ecNumber evidence="3">3.4.19.12</ecNumber>
    </recommendedName>
    <alternativeName>
        <fullName evidence="9">Ubiquitin thioesterase 47</fullName>
    </alternativeName>
    <alternativeName>
        <fullName evidence="10">Ubiquitin-specific-processing protease 47</fullName>
    </alternativeName>
</protein>
<feature type="domain" description="USP" evidence="12">
    <location>
        <begin position="1"/>
        <end position="233"/>
    </location>
</feature>
<evidence type="ECO:0000256" key="10">
    <source>
        <dbReference type="ARBA" id="ARBA00032453"/>
    </source>
</evidence>
<sequence length="1072" mass="122622">MHAYRSVEEALDAFIQPELLEGSNQYMCETCKSKQDAHKGLRITQFPYLLTIQLKRFDFDYNTMHRIKLNDRMTFPDVLDLNEYVNKKDAAGKPIDQHKNEDDDMDLGSPNPKRYTPSTTSPNRYGSATGTTTTGGDEVCVGQPIDHDVVEALRKSHGDNVYELFSVMVHSGNAAGGHYFAYIKNMDQDKWYVFNDTRVDHASPGDIEKSFGGHTSGWNQSNTNAYMLMYRKIDRKRNASFILSNKLPQHIKDSQEKWKRLEREAEEERLRKLSLIQVHVTINYPFPSVAFLPDRTEYDLTSKKHQIAEDFSEYKTEISREQPIRAIFNQAFDFFLERAQTFNLPFVKGSARLIYVEHGKLLGVFHSPNELDKKLRVVFNHHNGEPGSMFSVHFMLDVRLASTFFPLEIQNQMTIRIQRVDVGKRTTANELTMAVRGDEKMLRVKQWIGSQFRDDIHSLLNSRVILETASSSREFVMIDTSYHTMDFRNVMTQFVGYSTPTLYYDGGLETMVSKESREATLADRKLPFEKSAMFQILDRKCFSTVVKVRLPSQDEIDKARSTSTAFQGPSWKETVAMMCEEDKQWTEPREVNLEIASQRSKTPPEEPADDEAVIPSGRGSTASMRSVSMDDIDSGVSGSLCNNTPQMSPCVSEGDDCCDDQQQLVGKSQLMADYMQKTTPEFFYNRDPPKNLRVALNEDSISVSESETLVASTSSSHPISLRRPEDPIDGRIVSIQSHDGYHKLDVDSRMHLIEFKMWVADQLKMDKDQFVIVKHSTDDGSDTGYETNLQDDVTVSNAFQSCFISIKLRAPLKHDEKMMQIVLFEMHELQKDNWKPLFELPVSQSTLVGDVLLQCLRMYKEVYGDDLPLKMVRLREVFSSGIGTGRSLLNLNTPLDKRGYNWNSPMYLQILGDETIIGKPGDAVMVRRFRPTTVEIGPVQEVLFDAQAENPVLSFLEAVSRLSGIPVERVAVIEPKEYNWSKWPYLKSRLEMLESRSLFTTNLHLSYPHPADFLDKYGSKVLTYKDSEEEAKVLTEDERKQIKIKENNGQSANANRRKERPLRIQMSSVCEG</sequence>
<evidence type="ECO:0000313" key="14">
    <source>
        <dbReference type="WBParaSite" id="Csp11.Scaffold629.g10284.t1"/>
    </source>
</evidence>
<reference evidence="14" key="1">
    <citation type="submission" date="2016-11" db="UniProtKB">
        <authorList>
            <consortium name="WormBaseParasite"/>
        </authorList>
    </citation>
    <scope>IDENTIFICATION</scope>
</reference>
<evidence type="ECO:0000313" key="13">
    <source>
        <dbReference type="Proteomes" id="UP000095282"/>
    </source>
</evidence>
<dbReference type="GO" id="GO:0016579">
    <property type="term" value="P:protein deubiquitination"/>
    <property type="evidence" value="ECO:0007669"/>
    <property type="project" value="InterPro"/>
</dbReference>
<organism evidence="13 14">
    <name type="scientific">Caenorhabditis tropicalis</name>
    <dbReference type="NCBI Taxonomy" id="1561998"/>
    <lineage>
        <taxon>Eukaryota</taxon>
        <taxon>Metazoa</taxon>
        <taxon>Ecdysozoa</taxon>
        <taxon>Nematoda</taxon>
        <taxon>Chromadorea</taxon>
        <taxon>Rhabditida</taxon>
        <taxon>Rhabditina</taxon>
        <taxon>Rhabditomorpha</taxon>
        <taxon>Rhabditoidea</taxon>
        <taxon>Rhabditidae</taxon>
        <taxon>Peloderinae</taxon>
        <taxon>Caenorhabditis</taxon>
    </lineage>
</organism>
<dbReference type="GO" id="GO:0005634">
    <property type="term" value="C:nucleus"/>
    <property type="evidence" value="ECO:0007669"/>
    <property type="project" value="TreeGrafter"/>
</dbReference>
<evidence type="ECO:0000256" key="1">
    <source>
        <dbReference type="ARBA" id="ARBA00000707"/>
    </source>
</evidence>
<dbReference type="PROSITE" id="PS50235">
    <property type="entry name" value="USP_3"/>
    <property type="match status" value="1"/>
</dbReference>
<dbReference type="eggNOG" id="KOG4598">
    <property type="taxonomic scope" value="Eukaryota"/>
</dbReference>
<dbReference type="InterPro" id="IPR050164">
    <property type="entry name" value="Peptidase_C19"/>
</dbReference>
<keyword evidence="4" id="KW-0645">Protease</keyword>
<feature type="region of interest" description="Disordered" evidence="11">
    <location>
        <begin position="90"/>
        <end position="138"/>
    </location>
</feature>
<proteinExistence type="inferred from homology"/>
<evidence type="ECO:0000256" key="4">
    <source>
        <dbReference type="ARBA" id="ARBA00022670"/>
    </source>
</evidence>
<evidence type="ECO:0000256" key="2">
    <source>
        <dbReference type="ARBA" id="ARBA00009085"/>
    </source>
</evidence>
<dbReference type="AlphaFoldDB" id="A0A1I7TNT6"/>
<dbReference type="InterPro" id="IPR018200">
    <property type="entry name" value="USP_CS"/>
</dbReference>
<comment type="catalytic activity">
    <reaction evidence="1">
        <text>Thiol-dependent hydrolysis of ester, thioester, amide, peptide and isopeptide bonds formed by the C-terminal Gly of ubiquitin (a 76-residue protein attached to proteins as an intracellular targeting signal).</text>
        <dbReference type="EC" id="3.4.19.12"/>
    </reaction>
</comment>
<dbReference type="EC" id="3.4.19.12" evidence="3"/>
<evidence type="ECO:0000256" key="8">
    <source>
        <dbReference type="ARBA" id="ARBA00026136"/>
    </source>
</evidence>
<dbReference type="InterPro" id="IPR001394">
    <property type="entry name" value="Peptidase_C19_UCH"/>
</dbReference>
<accession>A0A1I7TNT6</accession>
<keyword evidence="7" id="KW-0788">Thiol protease</keyword>
<dbReference type="PROSITE" id="PS00973">
    <property type="entry name" value="USP_2"/>
    <property type="match status" value="1"/>
</dbReference>
<dbReference type="InterPro" id="IPR038765">
    <property type="entry name" value="Papain-like_cys_pep_sf"/>
</dbReference>
<evidence type="ECO:0000259" key="12">
    <source>
        <dbReference type="PROSITE" id="PS50235"/>
    </source>
</evidence>
<evidence type="ECO:0000256" key="11">
    <source>
        <dbReference type="SAM" id="MobiDB-lite"/>
    </source>
</evidence>
<dbReference type="Gene3D" id="3.90.70.10">
    <property type="entry name" value="Cysteine proteinases"/>
    <property type="match status" value="1"/>
</dbReference>
<feature type="compositionally biased region" description="Basic and acidic residues" evidence="11">
    <location>
        <begin position="90"/>
        <end position="101"/>
    </location>
</feature>
<dbReference type="WBParaSite" id="Csp11.Scaffold629.g10284.t1">
    <property type="protein sequence ID" value="Csp11.Scaffold629.g10284.t1"/>
    <property type="gene ID" value="Csp11.Scaffold629.g10284"/>
</dbReference>
<evidence type="ECO:0000256" key="3">
    <source>
        <dbReference type="ARBA" id="ARBA00012759"/>
    </source>
</evidence>
<dbReference type="PANTHER" id="PTHR24006">
    <property type="entry name" value="UBIQUITIN CARBOXYL-TERMINAL HYDROLASE"/>
    <property type="match status" value="1"/>
</dbReference>
<name>A0A1I7TNT6_9PELO</name>
<dbReference type="Pfam" id="PF19718">
    <property type="entry name" value="USP47_C"/>
    <property type="match status" value="1"/>
</dbReference>
<dbReference type="InterPro" id="IPR028889">
    <property type="entry name" value="USP"/>
</dbReference>
<dbReference type="Proteomes" id="UP000095282">
    <property type="component" value="Unplaced"/>
</dbReference>
<keyword evidence="5" id="KW-0833">Ubl conjugation pathway</keyword>
<dbReference type="SUPFAM" id="SSF54001">
    <property type="entry name" value="Cysteine proteinases"/>
    <property type="match status" value="1"/>
</dbReference>
<keyword evidence="13" id="KW-1185">Reference proteome</keyword>
<feature type="region of interest" description="Disordered" evidence="11">
    <location>
        <begin position="1044"/>
        <end position="1072"/>
    </location>
</feature>
<dbReference type="InterPro" id="IPR045578">
    <property type="entry name" value="USP47_C"/>
</dbReference>
<dbReference type="GO" id="GO:0006508">
    <property type="term" value="P:proteolysis"/>
    <property type="evidence" value="ECO:0007669"/>
    <property type="project" value="UniProtKB-KW"/>
</dbReference>
<feature type="compositionally biased region" description="Polar residues" evidence="11">
    <location>
        <begin position="116"/>
        <end position="128"/>
    </location>
</feature>
<evidence type="ECO:0000256" key="7">
    <source>
        <dbReference type="ARBA" id="ARBA00022807"/>
    </source>
</evidence>
<feature type="region of interest" description="Disordered" evidence="11">
    <location>
        <begin position="596"/>
        <end position="624"/>
    </location>
</feature>
<dbReference type="GO" id="GO:0004843">
    <property type="term" value="F:cysteine-type deubiquitinase activity"/>
    <property type="evidence" value="ECO:0007669"/>
    <property type="project" value="UniProtKB-EC"/>
</dbReference>
<evidence type="ECO:0000256" key="5">
    <source>
        <dbReference type="ARBA" id="ARBA00022786"/>
    </source>
</evidence>
<dbReference type="PANTHER" id="PTHR24006:SF702">
    <property type="entry name" value="UBIQUITIN CARBOXYL-TERMINAL HYDROLASE 47"/>
    <property type="match status" value="1"/>
</dbReference>
<comment type="similarity">
    <text evidence="2">Belongs to the peptidase C19 family.</text>
</comment>
<dbReference type="GO" id="GO:0005829">
    <property type="term" value="C:cytosol"/>
    <property type="evidence" value="ECO:0007669"/>
    <property type="project" value="TreeGrafter"/>
</dbReference>
<keyword evidence="6" id="KW-0378">Hydrolase</keyword>